<accession>A0ABS3QPU5</accession>
<proteinExistence type="predicted"/>
<protein>
    <recommendedName>
        <fullName evidence="3">Anti-sigma factor</fullName>
    </recommendedName>
</protein>
<dbReference type="Proteomes" id="UP000664369">
    <property type="component" value="Unassembled WGS sequence"/>
</dbReference>
<organism evidence="1 2">
    <name type="scientific">Hymenobacter negativus</name>
    <dbReference type="NCBI Taxonomy" id="2795026"/>
    <lineage>
        <taxon>Bacteria</taxon>
        <taxon>Pseudomonadati</taxon>
        <taxon>Bacteroidota</taxon>
        <taxon>Cytophagia</taxon>
        <taxon>Cytophagales</taxon>
        <taxon>Hymenobacteraceae</taxon>
        <taxon>Hymenobacter</taxon>
    </lineage>
</organism>
<evidence type="ECO:0000313" key="1">
    <source>
        <dbReference type="EMBL" id="MBO2013116.1"/>
    </source>
</evidence>
<evidence type="ECO:0008006" key="3">
    <source>
        <dbReference type="Google" id="ProtNLM"/>
    </source>
</evidence>
<dbReference type="RefSeq" id="WP_208178854.1">
    <property type="nucleotide sequence ID" value="NZ_JAGETZ010000027.1"/>
</dbReference>
<comment type="caution">
    <text evidence="1">The sequence shown here is derived from an EMBL/GenBank/DDBJ whole genome shotgun (WGS) entry which is preliminary data.</text>
</comment>
<gene>
    <name evidence="1" type="ORF">J4E00_28925</name>
</gene>
<sequence>MSQLPETGASNLRRALNSLPAHEPDSATWARIEAQLAVDAALARAVPALPTHEPDDDLWANVAARLDAAEAPVVLADAPAPPTVLRQLWPTRTVRRMLAMAASVLLVLGVWWQLHPATSVPTVARETVTFSEEEDSLPLPAPAADPLEQQGLSFIDAHCSSQPAVCQSGEFRTLRTQLQELETQEVQLRQDTRRFGASPELLREQARLITLKASVTRELVQLLIS</sequence>
<dbReference type="EMBL" id="JAGETZ010000027">
    <property type="protein sequence ID" value="MBO2013116.1"/>
    <property type="molecule type" value="Genomic_DNA"/>
</dbReference>
<reference evidence="1 2" key="1">
    <citation type="submission" date="2021-03" db="EMBL/GenBank/DDBJ databases">
        <authorList>
            <person name="Kim M.K."/>
        </authorList>
    </citation>
    <scope>NUCLEOTIDE SEQUENCE [LARGE SCALE GENOMIC DNA]</scope>
    <source>
        <strain evidence="1 2">BT442</strain>
    </source>
</reference>
<name>A0ABS3QPU5_9BACT</name>
<evidence type="ECO:0000313" key="2">
    <source>
        <dbReference type="Proteomes" id="UP000664369"/>
    </source>
</evidence>
<keyword evidence="2" id="KW-1185">Reference proteome</keyword>